<feature type="transmembrane region" description="Helical" evidence="1">
    <location>
        <begin position="86"/>
        <end position="109"/>
    </location>
</feature>
<dbReference type="Gene3D" id="3.10.310.50">
    <property type="match status" value="1"/>
</dbReference>
<feature type="domain" description="TPM" evidence="2">
    <location>
        <begin position="121"/>
        <end position="198"/>
    </location>
</feature>
<dbReference type="AlphaFoldDB" id="A0A2A4I317"/>
<dbReference type="Proteomes" id="UP000218784">
    <property type="component" value="Unassembled WGS sequence"/>
</dbReference>
<evidence type="ECO:0000256" key="1">
    <source>
        <dbReference type="SAM" id="Phobius"/>
    </source>
</evidence>
<name>A0A2A4I317_9SPHN</name>
<reference evidence="3 4" key="1">
    <citation type="submission" date="2017-09" db="EMBL/GenBank/DDBJ databases">
        <title>Sphingomonas ginsenosidimutans KACC 14949, whole genome shotgun sequence.</title>
        <authorList>
            <person name="Feng G."/>
            <person name="Zhu H."/>
        </authorList>
    </citation>
    <scope>NUCLEOTIDE SEQUENCE [LARGE SCALE GENOMIC DNA]</scope>
    <source>
        <strain evidence="3 4">KACC 14949</strain>
    </source>
</reference>
<dbReference type="Pfam" id="PF04536">
    <property type="entry name" value="TPM_phosphatase"/>
    <property type="match status" value="1"/>
</dbReference>
<sequence length="221" mass="23635">MARLVLSEAERDAVTAAVAAAEASTDGEIVTIVTQRSDAYHDVALHYAVIAVLAMTAIGAVAPGIFTPFDRGWEEADLGRDLLALLIVQALAFLAVRYALAWTPLRLALTPRGTKARRVRRRAVELFRVGTESRTAGHEGVLLYLSTDEHVAEIVTDAAVHRAVPPERWGEAMAALVTAVRDGRAGDGMVAAVTAIGAILAEHFPKTADNPNELPDRVIEL</sequence>
<evidence type="ECO:0000259" key="2">
    <source>
        <dbReference type="Pfam" id="PF04536"/>
    </source>
</evidence>
<dbReference type="RefSeq" id="WP_096610283.1">
    <property type="nucleotide sequence ID" value="NZ_NWVD01000001.1"/>
</dbReference>
<keyword evidence="1" id="KW-0812">Transmembrane</keyword>
<dbReference type="EMBL" id="NWVD01000001">
    <property type="protein sequence ID" value="PCG10579.1"/>
    <property type="molecule type" value="Genomic_DNA"/>
</dbReference>
<proteinExistence type="predicted"/>
<dbReference type="InterPro" id="IPR007621">
    <property type="entry name" value="TPM_dom"/>
</dbReference>
<organism evidence="3 4">
    <name type="scientific">Sphingomonas ginsenosidimutans</name>
    <dbReference type="NCBI Taxonomy" id="862134"/>
    <lineage>
        <taxon>Bacteria</taxon>
        <taxon>Pseudomonadati</taxon>
        <taxon>Pseudomonadota</taxon>
        <taxon>Alphaproteobacteria</taxon>
        <taxon>Sphingomonadales</taxon>
        <taxon>Sphingomonadaceae</taxon>
        <taxon>Sphingomonas</taxon>
    </lineage>
</organism>
<keyword evidence="1" id="KW-1133">Transmembrane helix</keyword>
<gene>
    <name evidence="3" type="ORF">COA17_04045</name>
</gene>
<dbReference type="PANTHER" id="PTHR30373">
    <property type="entry name" value="UPF0603 PROTEIN YGCG"/>
    <property type="match status" value="1"/>
</dbReference>
<evidence type="ECO:0000313" key="4">
    <source>
        <dbReference type="Proteomes" id="UP000218784"/>
    </source>
</evidence>
<keyword evidence="4" id="KW-1185">Reference proteome</keyword>
<accession>A0A2A4I317</accession>
<comment type="caution">
    <text evidence="3">The sequence shown here is derived from an EMBL/GenBank/DDBJ whole genome shotgun (WGS) entry which is preliminary data.</text>
</comment>
<feature type="transmembrane region" description="Helical" evidence="1">
    <location>
        <begin position="44"/>
        <end position="66"/>
    </location>
</feature>
<dbReference type="PANTHER" id="PTHR30373:SF8">
    <property type="entry name" value="BLL7265 PROTEIN"/>
    <property type="match status" value="1"/>
</dbReference>
<protein>
    <recommendedName>
        <fullName evidence="2">TPM domain-containing protein</fullName>
    </recommendedName>
</protein>
<evidence type="ECO:0000313" key="3">
    <source>
        <dbReference type="EMBL" id="PCG10579.1"/>
    </source>
</evidence>
<keyword evidence="1" id="KW-0472">Membrane</keyword>